<proteinExistence type="predicted"/>
<accession>A0A371CK23</accession>
<reference evidence="1 2" key="1">
    <citation type="journal article" date="2018" name="Biotechnol. Biofuels">
        <title>Integrative visual omics of the white-rot fungus Polyporus brumalis exposes the biotechnological potential of its oxidative enzymes for delignifying raw plant biomass.</title>
        <authorList>
            <person name="Miyauchi S."/>
            <person name="Rancon A."/>
            <person name="Drula E."/>
            <person name="Hage H."/>
            <person name="Chaduli D."/>
            <person name="Favel A."/>
            <person name="Grisel S."/>
            <person name="Henrissat B."/>
            <person name="Herpoel-Gimbert I."/>
            <person name="Ruiz-Duenas F.J."/>
            <person name="Chevret D."/>
            <person name="Hainaut M."/>
            <person name="Lin J."/>
            <person name="Wang M."/>
            <person name="Pangilinan J."/>
            <person name="Lipzen A."/>
            <person name="Lesage-Meessen L."/>
            <person name="Navarro D."/>
            <person name="Riley R."/>
            <person name="Grigoriev I.V."/>
            <person name="Zhou S."/>
            <person name="Raouche S."/>
            <person name="Rosso M.N."/>
        </authorList>
    </citation>
    <scope>NUCLEOTIDE SEQUENCE [LARGE SCALE GENOMIC DNA]</scope>
    <source>
        <strain evidence="1 2">BRFM 1820</strain>
    </source>
</reference>
<name>A0A371CK23_9APHY</name>
<evidence type="ECO:0000313" key="2">
    <source>
        <dbReference type="Proteomes" id="UP000256964"/>
    </source>
</evidence>
<sequence length="144" mass="15606">MPVTDGTQTSLVNLPATLNDAETCVGSNKNICPQVNGVATGYVDEEPNPLPPFELYERVSPSILEGQLLATPLHPYPLIPIVCIADELNIRSLLHSALFQKRAVGHDLPVIGIRHPTADHQSCQVLFAWLDYSATGSRVKPSVL</sequence>
<dbReference type="EMBL" id="KZ857544">
    <property type="protein sequence ID" value="RDX40631.1"/>
    <property type="molecule type" value="Genomic_DNA"/>
</dbReference>
<evidence type="ECO:0000313" key="1">
    <source>
        <dbReference type="EMBL" id="RDX40631.1"/>
    </source>
</evidence>
<gene>
    <name evidence="1" type="ORF">OH76DRAFT_313372</name>
</gene>
<dbReference type="Proteomes" id="UP000256964">
    <property type="component" value="Unassembled WGS sequence"/>
</dbReference>
<keyword evidence="2" id="KW-1185">Reference proteome</keyword>
<dbReference type="AlphaFoldDB" id="A0A371CK23"/>
<dbReference type="OrthoDB" id="2756799at2759"/>
<protein>
    <submittedName>
        <fullName evidence="1">Uncharacterized protein</fullName>
    </submittedName>
</protein>
<organism evidence="1 2">
    <name type="scientific">Lentinus brumalis</name>
    <dbReference type="NCBI Taxonomy" id="2498619"/>
    <lineage>
        <taxon>Eukaryota</taxon>
        <taxon>Fungi</taxon>
        <taxon>Dikarya</taxon>
        <taxon>Basidiomycota</taxon>
        <taxon>Agaricomycotina</taxon>
        <taxon>Agaricomycetes</taxon>
        <taxon>Polyporales</taxon>
        <taxon>Polyporaceae</taxon>
        <taxon>Lentinus</taxon>
    </lineage>
</organism>